<reference evidence="4" key="1">
    <citation type="submission" date="2016-06" db="UniProtKB">
        <authorList>
            <consortium name="WormBaseParasite"/>
        </authorList>
    </citation>
    <scope>IDENTIFICATION</scope>
</reference>
<dbReference type="Proteomes" id="UP000275846">
    <property type="component" value="Unassembled WGS sequence"/>
</dbReference>
<evidence type="ECO:0000313" key="2">
    <source>
        <dbReference type="EMBL" id="VDL90573.1"/>
    </source>
</evidence>
<evidence type="ECO:0000313" key="4">
    <source>
        <dbReference type="WBParaSite" id="SSLN_0000433201-mRNA-1"/>
    </source>
</evidence>
<feature type="region of interest" description="Disordered" evidence="1">
    <location>
        <begin position="117"/>
        <end position="136"/>
    </location>
</feature>
<dbReference type="AlphaFoldDB" id="A0A183SIZ0"/>
<evidence type="ECO:0000256" key="1">
    <source>
        <dbReference type="SAM" id="MobiDB-lite"/>
    </source>
</evidence>
<dbReference type="EMBL" id="UYSU01032777">
    <property type="protein sequence ID" value="VDL90573.1"/>
    <property type="molecule type" value="Genomic_DNA"/>
</dbReference>
<protein>
    <submittedName>
        <fullName evidence="2 4">Uncharacterized protein</fullName>
    </submittedName>
</protein>
<gene>
    <name evidence="2" type="ORF">SSLN_LOCUS4188</name>
</gene>
<sequence length="166" mass="17499">MTIVPASLLNPDSQPEHISRSLSSLASNFICHLCCSCDEKAHNPQLCLGKGRRRNGSLLVSLRIRETNPSLALAPKTGGGGDTCGREGARVTDACGRAFKPSSRLSAAVGSTVTTANLAEDSEQPPTATSPHPLLPQHVLERVETRTRNADADLSVDPTPLPLANL</sequence>
<proteinExistence type="predicted"/>
<dbReference type="WBParaSite" id="SSLN_0000433201-mRNA-1">
    <property type="protein sequence ID" value="SSLN_0000433201-mRNA-1"/>
    <property type="gene ID" value="SSLN_0000433201"/>
</dbReference>
<evidence type="ECO:0000313" key="3">
    <source>
        <dbReference type="Proteomes" id="UP000275846"/>
    </source>
</evidence>
<keyword evidence="3" id="KW-1185">Reference proteome</keyword>
<reference evidence="2 3" key="2">
    <citation type="submission" date="2018-11" db="EMBL/GenBank/DDBJ databases">
        <authorList>
            <consortium name="Pathogen Informatics"/>
        </authorList>
    </citation>
    <scope>NUCLEOTIDE SEQUENCE [LARGE SCALE GENOMIC DNA]</scope>
    <source>
        <strain evidence="2 3">NST_G2</strain>
    </source>
</reference>
<organism evidence="4">
    <name type="scientific">Schistocephalus solidus</name>
    <name type="common">Tapeworm</name>
    <dbReference type="NCBI Taxonomy" id="70667"/>
    <lineage>
        <taxon>Eukaryota</taxon>
        <taxon>Metazoa</taxon>
        <taxon>Spiralia</taxon>
        <taxon>Lophotrochozoa</taxon>
        <taxon>Platyhelminthes</taxon>
        <taxon>Cestoda</taxon>
        <taxon>Eucestoda</taxon>
        <taxon>Diphyllobothriidea</taxon>
        <taxon>Diphyllobothriidae</taxon>
        <taxon>Schistocephalus</taxon>
    </lineage>
</organism>
<accession>A0A183SIZ0</accession>
<name>A0A183SIZ0_SCHSO</name>